<accession>A7HW86</accession>
<dbReference type="InterPro" id="IPR017585">
    <property type="entry name" value="SAF_FlgA"/>
</dbReference>
<sequence>MLSRILSLAAALLAFASVAQAAELRPAITVAGPVVTLGDLFDDAGNAASVAVANAPAPGLRGEITVSRISLAARRNGIEWRNDAGLTHVAVARTGVAVSDEDIAAAVAAAVETRSSSLPSAARLQVDFTNGMAGIQVAEGEEPTVSVEQISFNTRSGAFTAIVRAPAHDALSPLRRVTGRAYPVLDVPVLVRDMQPGDIVRHQDIDWVRMPANRVSQNMIASIDHLVGMSPRHPARAGEPLRLSDMQPPLVVEKNAQVDMTFVSGALTLTARGRALQSGAVGDIVNVLNIRSNRTVQGIVTGPNLIRIDAPGAAHAASIAGTANNS</sequence>
<dbReference type="GO" id="GO:0042597">
    <property type="term" value="C:periplasmic space"/>
    <property type="evidence" value="ECO:0007669"/>
    <property type="project" value="UniProtKB-SubCell"/>
</dbReference>
<organism evidence="6 7">
    <name type="scientific">Parvibaculum lavamentivorans (strain DS-1 / DSM 13023 / NCIMB 13966)</name>
    <dbReference type="NCBI Taxonomy" id="402881"/>
    <lineage>
        <taxon>Bacteria</taxon>
        <taxon>Pseudomonadati</taxon>
        <taxon>Pseudomonadota</taxon>
        <taxon>Alphaproteobacteria</taxon>
        <taxon>Hyphomicrobiales</taxon>
        <taxon>Parvibaculaceae</taxon>
        <taxon>Parvibaculum</taxon>
    </lineage>
</organism>
<evidence type="ECO:0000313" key="7">
    <source>
        <dbReference type="Proteomes" id="UP000006377"/>
    </source>
</evidence>
<feature type="chain" id="PRO_5002707492" evidence="4">
    <location>
        <begin position="22"/>
        <end position="326"/>
    </location>
</feature>
<dbReference type="HOGENOM" id="CLU_061553_1_0_5"/>
<protein>
    <submittedName>
        <fullName evidence="6">SAF domain protein</fullName>
    </submittedName>
</protein>
<dbReference type="Proteomes" id="UP000006377">
    <property type="component" value="Chromosome"/>
</dbReference>
<dbReference type="KEGG" id="pla:Plav_2560"/>
<keyword evidence="3" id="KW-0574">Periplasm</keyword>
<gene>
    <name evidence="6" type="ordered locus">Plav_2560</name>
</gene>
<proteinExistence type="predicted"/>
<dbReference type="PANTHER" id="PTHR36307">
    <property type="entry name" value="FLAGELLA BASAL BODY P-RING FORMATION PROTEIN FLGA"/>
    <property type="match status" value="1"/>
</dbReference>
<dbReference type="NCBIfam" id="TIGR03170">
    <property type="entry name" value="flgA_cterm"/>
    <property type="match status" value="1"/>
</dbReference>
<keyword evidence="2 4" id="KW-0732">Signal</keyword>
<comment type="subcellular location">
    <subcellularLocation>
        <location evidence="1">Periplasm</location>
    </subcellularLocation>
</comment>
<reference evidence="6 7" key="1">
    <citation type="journal article" date="2011" name="Stand. Genomic Sci.">
        <title>Complete genome sequence of Parvibaculum lavamentivorans type strain (DS-1(T)).</title>
        <authorList>
            <person name="Schleheck D."/>
            <person name="Weiss M."/>
            <person name="Pitluck S."/>
            <person name="Bruce D."/>
            <person name="Land M.L."/>
            <person name="Han S."/>
            <person name="Saunders E."/>
            <person name="Tapia R."/>
            <person name="Detter C."/>
            <person name="Brettin T."/>
            <person name="Han J."/>
            <person name="Woyke T."/>
            <person name="Goodwin L."/>
            <person name="Pennacchio L."/>
            <person name="Nolan M."/>
            <person name="Cook A.M."/>
            <person name="Kjelleberg S."/>
            <person name="Thomas T."/>
        </authorList>
    </citation>
    <scope>NUCLEOTIDE SEQUENCE [LARGE SCALE GENOMIC DNA]</scope>
    <source>
        <strain evidence="7">DS-1 / DSM 13023 / NCIMB 13966</strain>
    </source>
</reference>
<evidence type="ECO:0000256" key="2">
    <source>
        <dbReference type="ARBA" id="ARBA00022729"/>
    </source>
</evidence>
<dbReference type="AlphaFoldDB" id="A7HW86"/>
<dbReference type="InterPro" id="IPR039246">
    <property type="entry name" value="Flagellar_FlgA"/>
</dbReference>
<feature type="signal peptide" evidence="4">
    <location>
        <begin position="1"/>
        <end position="21"/>
    </location>
</feature>
<evidence type="ECO:0000259" key="5">
    <source>
        <dbReference type="SMART" id="SM00858"/>
    </source>
</evidence>
<evidence type="ECO:0000313" key="6">
    <source>
        <dbReference type="EMBL" id="ABS64169.1"/>
    </source>
</evidence>
<dbReference type="eggNOG" id="COG1261">
    <property type="taxonomic scope" value="Bacteria"/>
</dbReference>
<feature type="domain" description="SAF" evidence="5">
    <location>
        <begin position="185"/>
        <end position="247"/>
    </location>
</feature>
<evidence type="ECO:0000256" key="1">
    <source>
        <dbReference type="ARBA" id="ARBA00004418"/>
    </source>
</evidence>
<dbReference type="Pfam" id="PF13144">
    <property type="entry name" value="ChapFlgA"/>
    <property type="match status" value="1"/>
</dbReference>
<dbReference type="CDD" id="cd11614">
    <property type="entry name" value="SAF_CpaB_FlgA_like"/>
    <property type="match status" value="1"/>
</dbReference>
<dbReference type="Gene3D" id="2.30.30.760">
    <property type="match status" value="1"/>
</dbReference>
<dbReference type="PANTHER" id="PTHR36307:SF1">
    <property type="entry name" value="FLAGELLA BASAL BODY P-RING FORMATION PROTEIN FLGA"/>
    <property type="match status" value="1"/>
</dbReference>
<dbReference type="OrthoDB" id="5323072at2"/>
<dbReference type="InterPro" id="IPR013974">
    <property type="entry name" value="SAF"/>
</dbReference>
<dbReference type="SMART" id="SM00858">
    <property type="entry name" value="SAF"/>
    <property type="match status" value="1"/>
</dbReference>
<evidence type="ECO:0000256" key="4">
    <source>
        <dbReference type="SAM" id="SignalP"/>
    </source>
</evidence>
<name>A7HW86_PARL1</name>
<dbReference type="RefSeq" id="WP_012111481.1">
    <property type="nucleotide sequence ID" value="NC_009719.1"/>
</dbReference>
<dbReference type="GO" id="GO:0044780">
    <property type="term" value="P:bacterial-type flagellum assembly"/>
    <property type="evidence" value="ECO:0007669"/>
    <property type="project" value="InterPro"/>
</dbReference>
<dbReference type="Gene3D" id="3.90.1210.10">
    <property type="entry name" value="Antifreeze-like/N-acetylneuraminic acid synthase C-terminal domain"/>
    <property type="match status" value="1"/>
</dbReference>
<dbReference type="STRING" id="402881.Plav_2560"/>
<dbReference type="EMBL" id="CP000774">
    <property type="protein sequence ID" value="ABS64169.1"/>
    <property type="molecule type" value="Genomic_DNA"/>
</dbReference>
<keyword evidence="7" id="KW-1185">Reference proteome</keyword>
<evidence type="ECO:0000256" key="3">
    <source>
        <dbReference type="ARBA" id="ARBA00022764"/>
    </source>
</evidence>